<dbReference type="Proteomes" id="UP000557193">
    <property type="component" value="Unassembled WGS sequence"/>
</dbReference>
<name>A0A7X0ERP1_9PSED</name>
<accession>A0A7X0ERP1</accession>
<evidence type="ECO:0008006" key="3">
    <source>
        <dbReference type="Google" id="ProtNLM"/>
    </source>
</evidence>
<organism evidence="1 2">
    <name type="scientific">Pseudomonas fluvialis</name>
    <dbReference type="NCBI Taxonomy" id="1793966"/>
    <lineage>
        <taxon>Bacteria</taxon>
        <taxon>Pseudomonadati</taxon>
        <taxon>Pseudomonadota</taxon>
        <taxon>Gammaproteobacteria</taxon>
        <taxon>Pseudomonadales</taxon>
        <taxon>Pseudomonadaceae</taxon>
        <taxon>Pseudomonas</taxon>
    </lineage>
</organism>
<evidence type="ECO:0000313" key="2">
    <source>
        <dbReference type="Proteomes" id="UP000557193"/>
    </source>
</evidence>
<keyword evidence="2" id="KW-1185">Reference proteome</keyword>
<comment type="caution">
    <text evidence="1">The sequence shown here is derived from an EMBL/GenBank/DDBJ whole genome shotgun (WGS) entry which is preliminary data.</text>
</comment>
<evidence type="ECO:0000313" key="1">
    <source>
        <dbReference type="EMBL" id="MBB6341358.1"/>
    </source>
</evidence>
<dbReference type="AlphaFoldDB" id="A0A7X0ERP1"/>
<dbReference type="SUPFAM" id="SSF160246">
    <property type="entry name" value="EspE N-terminal domain-like"/>
    <property type="match status" value="1"/>
</dbReference>
<dbReference type="RefSeq" id="WP_184682014.1">
    <property type="nucleotide sequence ID" value="NZ_JACHLL010000002.1"/>
</dbReference>
<reference evidence="1 2" key="1">
    <citation type="submission" date="2020-08" db="EMBL/GenBank/DDBJ databases">
        <title>Functional genomics of gut bacteria from endangered species of beetles.</title>
        <authorList>
            <person name="Carlos-Shanley C."/>
        </authorList>
    </citation>
    <scope>NUCLEOTIDE SEQUENCE [LARGE SCALE GENOMIC DNA]</scope>
    <source>
        <strain evidence="1 2">S00202</strain>
    </source>
</reference>
<sequence>MSNQQHSRLGQILINKNLITSKQLDAAIQLQLTSKKRLGEILIEQGLVTEKQLHKALRKQTNLRLVTTLVAAMMMPFQPLLASQRSDVDIVASQRIDSLGMQPLSELEMGDVHAQGLDDTLQQLVLTAKDGDGLGTMQKLAKLVIPVLDNLESEYSAHDVVYDPKQMTSTINPDGSINVRLPSSIGEMRFDNIRVAGAPTTQSFGSLSIQDIDLSQASLTIKVRP</sequence>
<protein>
    <recommendedName>
        <fullName evidence="3">Bacteriophage N4 adsorption protein B</fullName>
    </recommendedName>
</protein>
<dbReference type="InterPro" id="IPR037257">
    <property type="entry name" value="T2SS_E_N_sf"/>
</dbReference>
<gene>
    <name evidence="1" type="ORF">HNP49_001515</name>
</gene>
<dbReference type="EMBL" id="JACHLL010000002">
    <property type="protein sequence ID" value="MBB6341358.1"/>
    <property type="molecule type" value="Genomic_DNA"/>
</dbReference>
<proteinExistence type="predicted"/>